<dbReference type="EMBL" id="LFWZ01000028">
    <property type="protein sequence ID" value="KON30555.1"/>
    <property type="molecule type" value="Genomic_DNA"/>
</dbReference>
<proteinExistence type="predicted"/>
<accession>A0A0M0BQB9</accession>
<dbReference type="Pfam" id="PF00685">
    <property type="entry name" value="Sulfotransfer_1"/>
    <property type="match status" value="1"/>
</dbReference>
<dbReference type="GO" id="GO:0008146">
    <property type="term" value="F:sulfotransferase activity"/>
    <property type="evidence" value="ECO:0007669"/>
    <property type="project" value="InterPro"/>
</dbReference>
<dbReference type="InterPro" id="IPR000863">
    <property type="entry name" value="Sulfotransferase_dom"/>
</dbReference>
<evidence type="ECO:0000259" key="3">
    <source>
        <dbReference type="Pfam" id="PF00685"/>
    </source>
</evidence>
<evidence type="ECO:0000256" key="2">
    <source>
        <dbReference type="ARBA" id="ARBA00023180"/>
    </source>
</evidence>
<comment type="caution">
    <text evidence="4">The sequence shown here is derived from an EMBL/GenBank/DDBJ whole genome shotgun (WGS) entry which is preliminary data.</text>
</comment>
<sequence>MRAGLRRYRLLTSGMRVLPDFIIIGGQRCGTTSLYNNLVRHPCVAPAFQKEAHFFDVHFGRGISWYRSLFPTVVSKRWAERVRGGGFATGEASPYYIFHPHAPRRIFEALPGVKLIALLRNPVDRAYSHYSARARRGVEALSFGEAVEREGERLRGEEERMLEDEGYYSPSHRLFSYLSRGVYVDQLRRWMDLFPRDQLLVLRSEDFFADPGAELGRVTDFLGLPRWEGWEISRFNVGRYREMDAGVRRRLVEFFEPHNRRLYDLLGVDFDWS</sequence>
<reference evidence="4 5" key="1">
    <citation type="submission" date="2015-06" db="EMBL/GenBank/DDBJ databases">
        <title>New insights into the roles of widespread benthic archaea in carbon and nitrogen cycling.</title>
        <authorList>
            <person name="Lazar C.S."/>
            <person name="Baker B.J."/>
            <person name="Seitz K.W."/>
            <person name="Hyde A.S."/>
            <person name="Dick G.J."/>
            <person name="Hinrichs K.-U."/>
            <person name="Teske A.P."/>
        </authorList>
    </citation>
    <scope>NUCLEOTIDE SEQUENCE [LARGE SCALE GENOMIC DNA]</scope>
    <source>
        <strain evidence="4">DG-45</strain>
    </source>
</reference>
<protein>
    <recommendedName>
        <fullName evidence="3">Sulfotransferase domain-containing protein</fullName>
    </recommendedName>
</protein>
<dbReference type="SUPFAM" id="SSF52540">
    <property type="entry name" value="P-loop containing nucleoside triphosphate hydrolases"/>
    <property type="match status" value="1"/>
</dbReference>
<evidence type="ECO:0000313" key="5">
    <source>
        <dbReference type="Proteomes" id="UP000037210"/>
    </source>
</evidence>
<keyword evidence="2" id="KW-0325">Glycoprotein</keyword>
<name>A0A0M0BQB9_9ARCH</name>
<dbReference type="Gene3D" id="3.40.50.300">
    <property type="entry name" value="P-loop containing nucleotide triphosphate hydrolases"/>
    <property type="match status" value="1"/>
</dbReference>
<dbReference type="Proteomes" id="UP000037210">
    <property type="component" value="Unassembled WGS sequence"/>
</dbReference>
<keyword evidence="1" id="KW-0808">Transferase</keyword>
<evidence type="ECO:0000313" key="4">
    <source>
        <dbReference type="EMBL" id="KON30555.1"/>
    </source>
</evidence>
<dbReference type="InterPro" id="IPR037359">
    <property type="entry name" value="NST/OST"/>
</dbReference>
<dbReference type="PANTHER" id="PTHR10605:SF56">
    <property type="entry name" value="BIFUNCTIONAL HEPARAN SULFATE N-DEACETYLASE_N-SULFOTRANSFERASE"/>
    <property type="match status" value="1"/>
</dbReference>
<dbReference type="PATRIC" id="fig|1685127.3.peg.1023"/>
<dbReference type="AlphaFoldDB" id="A0A0M0BQB9"/>
<evidence type="ECO:0000256" key="1">
    <source>
        <dbReference type="ARBA" id="ARBA00022679"/>
    </source>
</evidence>
<gene>
    <name evidence="4" type="ORF">AC482_03600</name>
</gene>
<dbReference type="InterPro" id="IPR027417">
    <property type="entry name" value="P-loop_NTPase"/>
</dbReference>
<feature type="domain" description="Sulfotransferase" evidence="3">
    <location>
        <begin position="19"/>
        <end position="225"/>
    </location>
</feature>
<dbReference type="PANTHER" id="PTHR10605">
    <property type="entry name" value="HEPARAN SULFATE SULFOTRANSFERASE"/>
    <property type="match status" value="1"/>
</dbReference>
<organism evidence="4 5">
    <name type="scientific">miscellaneous Crenarchaeota group-15 archaeon DG-45</name>
    <dbReference type="NCBI Taxonomy" id="1685127"/>
    <lineage>
        <taxon>Archaea</taxon>
        <taxon>Candidatus Bathyarchaeota</taxon>
        <taxon>MCG-15</taxon>
    </lineage>
</organism>